<reference evidence="2 3" key="1">
    <citation type="submission" date="2018-06" db="EMBL/GenBank/DDBJ databases">
        <title>A transcriptomic atlas of mushroom development highlights an independent origin of complex multicellularity.</title>
        <authorList>
            <consortium name="DOE Joint Genome Institute"/>
            <person name="Krizsan K."/>
            <person name="Almasi E."/>
            <person name="Merenyi Z."/>
            <person name="Sahu N."/>
            <person name="Viragh M."/>
            <person name="Koszo T."/>
            <person name="Mondo S."/>
            <person name="Kiss B."/>
            <person name="Balint B."/>
            <person name="Kues U."/>
            <person name="Barry K."/>
            <person name="Hegedus J.C."/>
            <person name="Henrissat B."/>
            <person name="Johnson J."/>
            <person name="Lipzen A."/>
            <person name="Ohm R."/>
            <person name="Nagy I."/>
            <person name="Pangilinan J."/>
            <person name="Yan J."/>
            <person name="Xiong Y."/>
            <person name="Grigoriev I.V."/>
            <person name="Hibbett D.S."/>
            <person name="Nagy L.G."/>
        </authorList>
    </citation>
    <scope>NUCLEOTIDE SEQUENCE [LARGE SCALE GENOMIC DNA]</scope>
    <source>
        <strain evidence="2 3">SZMC22713</strain>
    </source>
</reference>
<sequence length="95" mass="10446">MLFSIKPLFVLAAVNYVVLAQGPGAGCFWDVVDRVCQYDEYNCICTDINPTQKLYLVSALVETCLPEGYRNPVYAEELINNECAAISNGQGPPPK</sequence>
<evidence type="ECO:0000313" key="2">
    <source>
        <dbReference type="EMBL" id="TDL14758.1"/>
    </source>
</evidence>
<feature type="signal peptide" evidence="1">
    <location>
        <begin position="1"/>
        <end position="20"/>
    </location>
</feature>
<gene>
    <name evidence="2" type="ORF">BD410DRAFT_902917</name>
</gene>
<evidence type="ECO:0000256" key="1">
    <source>
        <dbReference type="SAM" id="SignalP"/>
    </source>
</evidence>
<keyword evidence="1" id="KW-0732">Signal</keyword>
<protein>
    <recommendedName>
        <fullName evidence="4">Extracellular membrane protein CFEM domain-containing protein</fullName>
    </recommendedName>
</protein>
<name>A0A4Y7PI87_9AGAM</name>
<evidence type="ECO:0000313" key="3">
    <source>
        <dbReference type="Proteomes" id="UP000294933"/>
    </source>
</evidence>
<keyword evidence="3" id="KW-1185">Reference proteome</keyword>
<dbReference type="EMBL" id="ML170310">
    <property type="protein sequence ID" value="TDL14758.1"/>
    <property type="molecule type" value="Genomic_DNA"/>
</dbReference>
<accession>A0A4Y7PI87</accession>
<evidence type="ECO:0008006" key="4">
    <source>
        <dbReference type="Google" id="ProtNLM"/>
    </source>
</evidence>
<proteinExistence type="predicted"/>
<dbReference type="Proteomes" id="UP000294933">
    <property type="component" value="Unassembled WGS sequence"/>
</dbReference>
<dbReference type="AlphaFoldDB" id="A0A4Y7PI87"/>
<organism evidence="2 3">
    <name type="scientific">Rickenella mellea</name>
    <dbReference type="NCBI Taxonomy" id="50990"/>
    <lineage>
        <taxon>Eukaryota</taxon>
        <taxon>Fungi</taxon>
        <taxon>Dikarya</taxon>
        <taxon>Basidiomycota</taxon>
        <taxon>Agaricomycotina</taxon>
        <taxon>Agaricomycetes</taxon>
        <taxon>Hymenochaetales</taxon>
        <taxon>Rickenellaceae</taxon>
        <taxon>Rickenella</taxon>
    </lineage>
</organism>
<feature type="chain" id="PRO_5021378935" description="Extracellular membrane protein CFEM domain-containing protein" evidence="1">
    <location>
        <begin position="21"/>
        <end position="95"/>
    </location>
</feature>
<dbReference type="VEuPathDB" id="FungiDB:BD410DRAFT_902917"/>